<feature type="domain" description="ANTAR" evidence="4">
    <location>
        <begin position="164"/>
        <end position="225"/>
    </location>
</feature>
<dbReference type="SUPFAM" id="SSF55781">
    <property type="entry name" value="GAF domain-like"/>
    <property type="match status" value="1"/>
</dbReference>
<dbReference type="InterPro" id="IPR005561">
    <property type="entry name" value="ANTAR"/>
</dbReference>
<evidence type="ECO:0000259" key="4">
    <source>
        <dbReference type="PROSITE" id="PS50921"/>
    </source>
</evidence>
<dbReference type="InterPro" id="IPR012074">
    <property type="entry name" value="GAF_ANTAR"/>
</dbReference>
<dbReference type="Pfam" id="PF03861">
    <property type="entry name" value="ANTAR"/>
    <property type="match status" value="1"/>
</dbReference>
<reference evidence="6" key="1">
    <citation type="journal article" date="2019" name="Int. J. Syst. Evol. Microbiol.">
        <title>The Global Catalogue of Microorganisms (GCM) 10K type strain sequencing project: providing services to taxonomists for standard genome sequencing and annotation.</title>
        <authorList>
            <consortium name="The Broad Institute Genomics Platform"/>
            <consortium name="The Broad Institute Genome Sequencing Center for Infectious Disease"/>
            <person name="Wu L."/>
            <person name="Ma J."/>
        </authorList>
    </citation>
    <scope>NUCLEOTIDE SEQUENCE [LARGE SCALE GENOMIC DNA]</scope>
    <source>
        <strain evidence="6">JCM 10649</strain>
    </source>
</reference>
<evidence type="ECO:0000256" key="1">
    <source>
        <dbReference type="ARBA" id="ARBA00023015"/>
    </source>
</evidence>
<keyword evidence="6" id="KW-1185">Reference proteome</keyword>
<evidence type="ECO:0000256" key="3">
    <source>
        <dbReference type="SAM" id="MobiDB-lite"/>
    </source>
</evidence>
<dbReference type="RefSeq" id="WP_344093892.1">
    <property type="nucleotide sequence ID" value="NZ_BAAAHB010000060.1"/>
</dbReference>
<proteinExistence type="predicted"/>
<keyword evidence="1" id="KW-0805">Transcription regulation</keyword>
<gene>
    <name evidence="5" type="ORF">GCM10009544_46170</name>
</gene>
<dbReference type="InterPro" id="IPR011006">
    <property type="entry name" value="CheY-like_superfamily"/>
</dbReference>
<comment type="caution">
    <text evidence="5">The sequence shown here is derived from an EMBL/GenBank/DDBJ whole genome shotgun (WGS) entry which is preliminary data.</text>
</comment>
<dbReference type="InterPro" id="IPR029016">
    <property type="entry name" value="GAF-like_dom_sf"/>
</dbReference>
<dbReference type="InterPro" id="IPR036388">
    <property type="entry name" value="WH-like_DNA-bd_sf"/>
</dbReference>
<protein>
    <submittedName>
        <fullName evidence="5">GAF and ANTAR domain-containing protein</fullName>
    </submittedName>
</protein>
<dbReference type="SUPFAM" id="SSF52172">
    <property type="entry name" value="CheY-like"/>
    <property type="match status" value="1"/>
</dbReference>
<dbReference type="PIRSF" id="PIRSF036625">
    <property type="entry name" value="GAF_ANTAR"/>
    <property type="match status" value="1"/>
</dbReference>
<evidence type="ECO:0000313" key="6">
    <source>
        <dbReference type="Proteomes" id="UP001499895"/>
    </source>
</evidence>
<accession>A0ABP3KG14</accession>
<dbReference type="EMBL" id="BAAAHB010000060">
    <property type="protein sequence ID" value="GAA0479009.1"/>
    <property type="molecule type" value="Genomic_DNA"/>
</dbReference>
<evidence type="ECO:0000313" key="5">
    <source>
        <dbReference type="EMBL" id="GAA0479009.1"/>
    </source>
</evidence>
<dbReference type="PROSITE" id="PS50921">
    <property type="entry name" value="ANTAR"/>
    <property type="match status" value="1"/>
</dbReference>
<evidence type="ECO:0000256" key="2">
    <source>
        <dbReference type="ARBA" id="ARBA00023163"/>
    </source>
</evidence>
<feature type="region of interest" description="Disordered" evidence="3">
    <location>
        <begin position="1"/>
        <end position="23"/>
    </location>
</feature>
<dbReference type="SMART" id="SM01012">
    <property type="entry name" value="ANTAR"/>
    <property type="match status" value="1"/>
</dbReference>
<dbReference type="Proteomes" id="UP001499895">
    <property type="component" value="Unassembled WGS sequence"/>
</dbReference>
<dbReference type="Gene3D" id="3.30.450.40">
    <property type="match status" value="1"/>
</dbReference>
<name>A0ABP3KG14_9ACTN</name>
<sequence>MEDDPQRGAGALPVDEDGVPSLGRGLARLAERAVRCAPDSCGATTTAVTDEEPEPCTAATHPDLSALVAAQLASGEGPVPAALDTGRPAGSDDLLHDHRWPAYRARALDAGLRSSTTLVFHRDTLDLALTVYGFRPGCLDEACRGAAGELGDLAATTLVRDRRYREALAEVEQLDTALRRRPVVDQARGIVMYVLGCDADDALALLRRHSQRTNRKLSELAADVVDTRGRGLERTLMTLGSPDGARAVR</sequence>
<organism evidence="5 6">
    <name type="scientific">Streptomyces stramineus</name>
    <dbReference type="NCBI Taxonomy" id="173861"/>
    <lineage>
        <taxon>Bacteria</taxon>
        <taxon>Bacillati</taxon>
        <taxon>Actinomycetota</taxon>
        <taxon>Actinomycetes</taxon>
        <taxon>Kitasatosporales</taxon>
        <taxon>Streptomycetaceae</taxon>
        <taxon>Streptomyces</taxon>
    </lineage>
</organism>
<dbReference type="Gene3D" id="1.10.10.10">
    <property type="entry name" value="Winged helix-like DNA-binding domain superfamily/Winged helix DNA-binding domain"/>
    <property type="match status" value="1"/>
</dbReference>
<keyword evidence="2" id="KW-0804">Transcription</keyword>